<organism evidence="1 2">
    <name type="scientific">Coprinopsis marcescibilis</name>
    <name type="common">Agaric fungus</name>
    <name type="synonym">Psathyrella marcescibilis</name>
    <dbReference type="NCBI Taxonomy" id="230819"/>
    <lineage>
        <taxon>Eukaryota</taxon>
        <taxon>Fungi</taxon>
        <taxon>Dikarya</taxon>
        <taxon>Basidiomycota</taxon>
        <taxon>Agaricomycotina</taxon>
        <taxon>Agaricomycetes</taxon>
        <taxon>Agaricomycetidae</taxon>
        <taxon>Agaricales</taxon>
        <taxon>Agaricineae</taxon>
        <taxon>Psathyrellaceae</taxon>
        <taxon>Coprinopsis</taxon>
    </lineage>
</organism>
<evidence type="ECO:0000313" key="2">
    <source>
        <dbReference type="Proteomes" id="UP000307440"/>
    </source>
</evidence>
<sequence length="123" mass="13802">MGRKPVTKQKATQITSETKAGLYAHAVTLYQAEQQKPSSKKKLGLQSICSLVIEEYQRTSKNLDLAITLNHITLRNLANGGTSIRDFNQAKGWLTPAEEEEVVKAVIVYINWGIPLSYKRIEE</sequence>
<dbReference type="AlphaFoldDB" id="A0A5C3KM44"/>
<protein>
    <submittedName>
        <fullName evidence="1">Uncharacterized protein</fullName>
    </submittedName>
</protein>
<dbReference type="EMBL" id="ML210279">
    <property type="protein sequence ID" value="TFK21065.1"/>
    <property type="molecule type" value="Genomic_DNA"/>
</dbReference>
<keyword evidence="2" id="KW-1185">Reference proteome</keyword>
<proteinExistence type="predicted"/>
<dbReference type="Proteomes" id="UP000307440">
    <property type="component" value="Unassembled WGS sequence"/>
</dbReference>
<gene>
    <name evidence="1" type="ORF">FA15DRAFT_707535</name>
</gene>
<evidence type="ECO:0000313" key="1">
    <source>
        <dbReference type="EMBL" id="TFK21065.1"/>
    </source>
</evidence>
<accession>A0A5C3KM44</accession>
<reference evidence="1 2" key="1">
    <citation type="journal article" date="2019" name="Nat. Ecol. Evol.">
        <title>Megaphylogeny resolves global patterns of mushroom evolution.</title>
        <authorList>
            <person name="Varga T."/>
            <person name="Krizsan K."/>
            <person name="Foldi C."/>
            <person name="Dima B."/>
            <person name="Sanchez-Garcia M."/>
            <person name="Sanchez-Ramirez S."/>
            <person name="Szollosi G.J."/>
            <person name="Szarkandi J.G."/>
            <person name="Papp V."/>
            <person name="Albert L."/>
            <person name="Andreopoulos W."/>
            <person name="Angelini C."/>
            <person name="Antonin V."/>
            <person name="Barry K.W."/>
            <person name="Bougher N.L."/>
            <person name="Buchanan P."/>
            <person name="Buyck B."/>
            <person name="Bense V."/>
            <person name="Catcheside P."/>
            <person name="Chovatia M."/>
            <person name="Cooper J."/>
            <person name="Damon W."/>
            <person name="Desjardin D."/>
            <person name="Finy P."/>
            <person name="Geml J."/>
            <person name="Haridas S."/>
            <person name="Hughes K."/>
            <person name="Justo A."/>
            <person name="Karasinski D."/>
            <person name="Kautmanova I."/>
            <person name="Kiss B."/>
            <person name="Kocsube S."/>
            <person name="Kotiranta H."/>
            <person name="LaButti K.M."/>
            <person name="Lechner B.E."/>
            <person name="Liimatainen K."/>
            <person name="Lipzen A."/>
            <person name="Lukacs Z."/>
            <person name="Mihaltcheva S."/>
            <person name="Morgado L.N."/>
            <person name="Niskanen T."/>
            <person name="Noordeloos M.E."/>
            <person name="Ohm R.A."/>
            <person name="Ortiz-Santana B."/>
            <person name="Ovrebo C."/>
            <person name="Racz N."/>
            <person name="Riley R."/>
            <person name="Savchenko A."/>
            <person name="Shiryaev A."/>
            <person name="Soop K."/>
            <person name="Spirin V."/>
            <person name="Szebenyi C."/>
            <person name="Tomsovsky M."/>
            <person name="Tulloss R.E."/>
            <person name="Uehling J."/>
            <person name="Grigoriev I.V."/>
            <person name="Vagvolgyi C."/>
            <person name="Papp T."/>
            <person name="Martin F.M."/>
            <person name="Miettinen O."/>
            <person name="Hibbett D.S."/>
            <person name="Nagy L.G."/>
        </authorList>
    </citation>
    <scope>NUCLEOTIDE SEQUENCE [LARGE SCALE GENOMIC DNA]</scope>
    <source>
        <strain evidence="1 2">CBS 121175</strain>
    </source>
</reference>
<dbReference type="OrthoDB" id="2668963at2759"/>
<name>A0A5C3KM44_COPMA</name>